<dbReference type="PROSITE" id="PS50011">
    <property type="entry name" value="PROTEIN_KINASE_DOM"/>
    <property type="match status" value="1"/>
</dbReference>
<sequence>MEDWLYPDSLCLVSPWMDCGNVLEYLKPDPPINRLWLLSDIASGLAYLHKSDIVHGDLKGVSGHFHYTFQQKLSSEETNVIVTSSGHASITDFGLTKLVDLASMSWTSTNGGSARWKAPELLADDDQNGSTPRKEMDIYAYGCVCYEVMTGKLPFFEYRREASVILNVIGGSRPSKPDLYSEAYTKFGLTDALWELMEECWGSNPLERPAASGILKRSVLSAKDTRPALSIIDGSWFRSAMATLSCQ</sequence>
<dbReference type="InterPro" id="IPR000719">
    <property type="entry name" value="Prot_kinase_dom"/>
</dbReference>
<organism evidence="2 3">
    <name type="scientific">Coprinopsis marcescibilis</name>
    <name type="common">Agaric fungus</name>
    <name type="synonym">Psathyrella marcescibilis</name>
    <dbReference type="NCBI Taxonomy" id="230819"/>
    <lineage>
        <taxon>Eukaryota</taxon>
        <taxon>Fungi</taxon>
        <taxon>Dikarya</taxon>
        <taxon>Basidiomycota</taxon>
        <taxon>Agaricomycotina</taxon>
        <taxon>Agaricomycetes</taxon>
        <taxon>Agaricomycetidae</taxon>
        <taxon>Agaricales</taxon>
        <taxon>Agaricineae</taxon>
        <taxon>Psathyrellaceae</taxon>
        <taxon>Coprinopsis</taxon>
    </lineage>
</organism>
<proteinExistence type="predicted"/>
<dbReference type="Pfam" id="PF00069">
    <property type="entry name" value="Pkinase"/>
    <property type="match status" value="1"/>
</dbReference>
<dbReference type="Gene3D" id="1.10.510.10">
    <property type="entry name" value="Transferase(Phosphotransferase) domain 1"/>
    <property type="match status" value="1"/>
</dbReference>
<dbReference type="PIRSF" id="PIRSF000654">
    <property type="entry name" value="Integrin-linked_kinase"/>
    <property type="match status" value="1"/>
</dbReference>
<accession>A0A5C3K9V7</accession>
<keyword evidence="3" id="KW-1185">Reference proteome</keyword>
<evidence type="ECO:0000313" key="3">
    <source>
        <dbReference type="Proteomes" id="UP000307440"/>
    </source>
</evidence>
<dbReference type="STRING" id="230819.A0A5C3K9V7"/>
<keyword evidence="2" id="KW-0808">Transferase</keyword>
<dbReference type="OrthoDB" id="4062651at2759"/>
<dbReference type="GO" id="GO:0004674">
    <property type="term" value="F:protein serine/threonine kinase activity"/>
    <property type="evidence" value="ECO:0007669"/>
    <property type="project" value="TreeGrafter"/>
</dbReference>
<dbReference type="Proteomes" id="UP000307440">
    <property type="component" value="Unassembled WGS sequence"/>
</dbReference>
<dbReference type="InterPro" id="IPR051681">
    <property type="entry name" value="Ser/Thr_Kinases-Pseudokinases"/>
</dbReference>
<dbReference type="AlphaFoldDB" id="A0A5C3K9V7"/>
<dbReference type="SUPFAM" id="SSF56112">
    <property type="entry name" value="Protein kinase-like (PK-like)"/>
    <property type="match status" value="1"/>
</dbReference>
<dbReference type="PANTHER" id="PTHR44329">
    <property type="entry name" value="SERINE/THREONINE-PROTEIN KINASE TNNI3K-RELATED"/>
    <property type="match status" value="1"/>
</dbReference>
<reference evidence="2 3" key="1">
    <citation type="journal article" date="2019" name="Nat. Ecol. Evol.">
        <title>Megaphylogeny resolves global patterns of mushroom evolution.</title>
        <authorList>
            <person name="Varga T."/>
            <person name="Krizsan K."/>
            <person name="Foldi C."/>
            <person name="Dima B."/>
            <person name="Sanchez-Garcia M."/>
            <person name="Sanchez-Ramirez S."/>
            <person name="Szollosi G.J."/>
            <person name="Szarkandi J.G."/>
            <person name="Papp V."/>
            <person name="Albert L."/>
            <person name="Andreopoulos W."/>
            <person name="Angelini C."/>
            <person name="Antonin V."/>
            <person name="Barry K.W."/>
            <person name="Bougher N.L."/>
            <person name="Buchanan P."/>
            <person name="Buyck B."/>
            <person name="Bense V."/>
            <person name="Catcheside P."/>
            <person name="Chovatia M."/>
            <person name="Cooper J."/>
            <person name="Damon W."/>
            <person name="Desjardin D."/>
            <person name="Finy P."/>
            <person name="Geml J."/>
            <person name="Haridas S."/>
            <person name="Hughes K."/>
            <person name="Justo A."/>
            <person name="Karasinski D."/>
            <person name="Kautmanova I."/>
            <person name="Kiss B."/>
            <person name="Kocsube S."/>
            <person name="Kotiranta H."/>
            <person name="LaButti K.M."/>
            <person name="Lechner B.E."/>
            <person name="Liimatainen K."/>
            <person name="Lipzen A."/>
            <person name="Lukacs Z."/>
            <person name="Mihaltcheva S."/>
            <person name="Morgado L.N."/>
            <person name="Niskanen T."/>
            <person name="Noordeloos M.E."/>
            <person name="Ohm R.A."/>
            <person name="Ortiz-Santana B."/>
            <person name="Ovrebo C."/>
            <person name="Racz N."/>
            <person name="Riley R."/>
            <person name="Savchenko A."/>
            <person name="Shiryaev A."/>
            <person name="Soop K."/>
            <person name="Spirin V."/>
            <person name="Szebenyi C."/>
            <person name="Tomsovsky M."/>
            <person name="Tulloss R.E."/>
            <person name="Uehling J."/>
            <person name="Grigoriev I.V."/>
            <person name="Vagvolgyi C."/>
            <person name="Papp T."/>
            <person name="Martin F.M."/>
            <person name="Miettinen O."/>
            <person name="Hibbett D.S."/>
            <person name="Nagy L.G."/>
        </authorList>
    </citation>
    <scope>NUCLEOTIDE SEQUENCE [LARGE SCALE GENOMIC DNA]</scope>
    <source>
        <strain evidence="2 3">CBS 121175</strain>
    </source>
</reference>
<feature type="domain" description="Protein kinase" evidence="1">
    <location>
        <begin position="1"/>
        <end position="220"/>
    </location>
</feature>
<protein>
    <submittedName>
        <fullName evidence="2">Kinase-like protein</fullName>
    </submittedName>
</protein>
<evidence type="ECO:0000259" key="1">
    <source>
        <dbReference type="PROSITE" id="PS50011"/>
    </source>
</evidence>
<dbReference type="EMBL" id="ML210664">
    <property type="protein sequence ID" value="TFK16708.1"/>
    <property type="molecule type" value="Genomic_DNA"/>
</dbReference>
<keyword evidence="2" id="KW-0418">Kinase</keyword>
<dbReference type="InterPro" id="IPR011009">
    <property type="entry name" value="Kinase-like_dom_sf"/>
</dbReference>
<evidence type="ECO:0000313" key="2">
    <source>
        <dbReference type="EMBL" id="TFK16708.1"/>
    </source>
</evidence>
<dbReference type="GO" id="GO:0005524">
    <property type="term" value="F:ATP binding"/>
    <property type="evidence" value="ECO:0007669"/>
    <property type="project" value="InterPro"/>
</dbReference>
<gene>
    <name evidence="2" type="ORF">FA15DRAFT_408106</name>
</gene>
<name>A0A5C3K9V7_COPMA</name>